<protein>
    <submittedName>
        <fullName evidence="1">Uncharacterized protein</fullName>
    </submittedName>
</protein>
<organism evidence="1 2">
    <name type="scientific">Serratia symbiotica str. Tucson</name>
    <dbReference type="NCBI Taxonomy" id="914128"/>
    <lineage>
        <taxon>Bacteria</taxon>
        <taxon>Pseudomonadati</taxon>
        <taxon>Pseudomonadota</taxon>
        <taxon>Gammaproteobacteria</taxon>
        <taxon>Enterobacterales</taxon>
        <taxon>Yersiniaceae</taxon>
        <taxon>Serratia</taxon>
        <taxon>Serratia symbiotica</taxon>
    </lineage>
</organism>
<dbReference type="AlphaFoldDB" id="E9CNC8"/>
<keyword evidence="2" id="KW-1185">Reference proteome</keyword>
<sequence>MPILNMSKTLITLKFLKEAIMALVAKTAQRTAKAPCGFGFLFA</sequence>
<name>E9CNC8_9GAMM</name>
<dbReference type="EMBL" id="GL636119">
    <property type="protein sequence ID" value="EFW11962.1"/>
    <property type="molecule type" value="Genomic_DNA"/>
</dbReference>
<reference evidence="2" key="1">
    <citation type="journal article" date="2011" name="Genome Biol. Evol.">
        <title>Massive genomic decay in Serratia symbiotica, a recently evolved symbiont of aphids.</title>
        <authorList>
            <person name="Burke G.R."/>
            <person name="Moran N.A."/>
        </authorList>
    </citation>
    <scope>NUCLEOTIDE SEQUENCE [LARGE SCALE GENOMIC DNA]</scope>
    <source>
        <strain evidence="2">Tucson</strain>
    </source>
</reference>
<gene>
    <name evidence="1" type="ORF">SSYM_1916</name>
</gene>
<proteinExistence type="predicted"/>
<dbReference type="Proteomes" id="UP000013568">
    <property type="component" value="Unassembled WGS sequence"/>
</dbReference>
<evidence type="ECO:0000313" key="2">
    <source>
        <dbReference type="Proteomes" id="UP000013568"/>
    </source>
</evidence>
<accession>E9CNC8</accession>
<dbReference type="HOGENOM" id="CLU_3239535_0_0_6"/>
<evidence type="ECO:0000313" key="1">
    <source>
        <dbReference type="EMBL" id="EFW11962.1"/>
    </source>
</evidence>